<name>A0A1B1KHX8_RHOOP</name>
<feature type="domain" description="RES" evidence="1">
    <location>
        <begin position="58"/>
        <end position="182"/>
    </location>
</feature>
<evidence type="ECO:0000313" key="2">
    <source>
        <dbReference type="EMBL" id="ANS32215.1"/>
    </source>
</evidence>
<reference evidence="2 3" key="1">
    <citation type="submission" date="2014-07" db="EMBL/GenBank/DDBJ databases">
        <authorList>
            <person name="Zhang J.E."/>
            <person name="Yang H."/>
            <person name="Guo J."/>
            <person name="Deng Z."/>
            <person name="Luo H."/>
            <person name="Luo M."/>
            <person name="Zhao B."/>
        </authorList>
    </citation>
    <scope>NUCLEOTIDE SEQUENCE [LARGE SCALE GENOMIC DNA]</scope>
    <source>
        <strain evidence="2 3">1CP</strain>
        <plasmid evidence="3">Plasmid pr1cp1</plasmid>
    </source>
</reference>
<geneLocation type="plasmid" evidence="3">
    <name>pr1cp1</name>
</geneLocation>
<evidence type="ECO:0000259" key="1">
    <source>
        <dbReference type="SMART" id="SM00953"/>
    </source>
</evidence>
<dbReference type="AlphaFoldDB" id="A0A1B1KHX8"/>
<gene>
    <name evidence="2" type="ORF">R1CP_38080</name>
</gene>
<dbReference type="PATRIC" id="fig|37919.13.peg.8022"/>
<dbReference type="RefSeq" id="WP_065493655.1">
    <property type="nucleotide sequence ID" value="NZ_CP009112.1"/>
</dbReference>
<sequence length="210" mass="23225">MSGRHPKIPRAPRTPLTVAPEDMLAYDGVLWRIHRTTGPHVVSWRTLRTYGPIASMRYDPHPGPAAAATTIGVLYAACDVATALAEVYQATRTIDTTIGAPALTGWRPTRPLNLLNLTETWLVRNQASYALLHGPRTVCRTWARDIHLAWPHLDGLYVPSTMTGRPNVVLWNPAADSFPADPEFTRPLDHPRVRPILRTAARTIGYASTV</sequence>
<proteinExistence type="predicted"/>
<dbReference type="EMBL" id="CP009112">
    <property type="protein sequence ID" value="ANS32215.1"/>
    <property type="molecule type" value="Genomic_DNA"/>
</dbReference>
<accession>A0A1B1KHX8</accession>
<protein>
    <submittedName>
        <fullName evidence="2">RES domain protein</fullName>
    </submittedName>
</protein>
<dbReference type="SMART" id="SM00953">
    <property type="entry name" value="RES"/>
    <property type="match status" value="1"/>
</dbReference>
<dbReference type="Pfam" id="PF08808">
    <property type="entry name" value="RES"/>
    <property type="match status" value="1"/>
</dbReference>
<evidence type="ECO:0000313" key="3">
    <source>
        <dbReference type="Proteomes" id="UP000186108"/>
    </source>
</evidence>
<organism evidence="2 3">
    <name type="scientific">Rhodococcus opacus</name>
    <name type="common">Nocardia opaca</name>
    <dbReference type="NCBI Taxonomy" id="37919"/>
    <lineage>
        <taxon>Bacteria</taxon>
        <taxon>Bacillati</taxon>
        <taxon>Actinomycetota</taxon>
        <taxon>Actinomycetes</taxon>
        <taxon>Mycobacteriales</taxon>
        <taxon>Nocardiaceae</taxon>
        <taxon>Rhodococcus</taxon>
    </lineage>
</organism>
<dbReference type="InterPro" id="IPR014914">
    <property type="entry name" value="RES_dom"/>
</dbReference>
<dbReference type="Proteomes" id="UP000186108">
    <property type="component" value="Plasmid pR1CP1"/>
</dbReference>
<keyword evidence="2" id="KW-0614">Plasmid</keyword>